<reference evidence="1" key="1">
    <citation type="submission" date="2021-06" db="EMBL/GenBank/DDBJ databases">
        <authorList>
            <person name="Kallberg Y."/>
            <person name="Tangrot J."/>
            <person name="Rosling A."/>
        </authorList>
    </citation>
    <scope>NUCLEOTIDE SEQUENCE</scope>
    <source>
        <strain evidence="1">MA461A</strain>
    </source>
</reference>
<keyword evidence="2" id="KW-1185">Reference proteome</keyword>
<organism evidence="1 2">
    <name type="scientific">Racocetra persica</name>
    <dbReference type="NCBI Taxonomy" id="160502"/>
    <lineage>
        <taxon>Eukaryota</taxon>
        <taxon>Fungi</taxon>
        <taxon>Fungi incertae sedis</taxon>
        <taxon>Mucoromycota</taxon>
        <taxon>Glomeromycotina</taxon>
        <taxon>Glomeromycetes</taxon>
        <taxon>Diversisporales</taxon>
        <taxon>Gigasporaceae</taxon>
        <taxon>Racocetra</taxon>
    </lineage>
</organism>
<evidence type="ECO:0000313" key="2">
    <source>
        <dbReference type="Proteomes" id="UP000789920"/>
    </source>
</evidence>
<accession>A0ACA9NL84</accession>
<dbReference type="EMBL" id="CAJVQC010014014">
    <property type="protein sequence ID" value="CAG8653558.1"/>
    <property type="molecule type" value="Genomic_DNA"/>
</dbReference>
<protein>
    <submittedName>
        <fullName evidence="1">35189_t:CDS:1</fullName>
    </submittedName>
</protein>
<evidence type="ECO:0000313" key="1">
    <source>
        <dbReference type="EMBL" id="CAG8653558.1"/>
    </source>
</evidence>
<name>A0ACA9NL84_9GLOM</name>
<sequence length="50" mass="5709">MNGTELVVASTGERDTEIEKKKIFSRTKQILATLANVKDYWKDASHRLKS</sequence>
<proteinExistence type="predicted"/>
<gene>
    <name evidence="1" type="ORF">RPERSI_LOCUS7980</name>
</gene>
<dbReference type="Proteomes" id="UP000789920">
    <property type="component" value="Unassembled WGS sequence"/>
</dbReference>
<comment type="caution">
    <text evidence="1">The sequence shown here is derived from an EMBL/GenBank/DDBJ whole genome shotgun (WGS) entry which is preliminary data.</text>
</comment>